<organism evidence="1">
    <name type="scientific">Siphoviridae sp. ctbxa26</name>
    <dbReference type="NCBI Taxonomy" id="2825568"/>
    <lineage>
        <taxon>Viruses</taxon>
        <taxon>Duplodnaviria</taxon>
        <taxon>Heunggongvirae</taxon>
        <taxon>Uroviricota</taxon>
        <taxon>Caudoviricetes</taxon>
    </lineage>
</organism>
<name>A0A8S5VF11_9CAUD</name>
<dbReference type="EMBL" id="BK016254">
    <property type="protein sequence ID" value="DAG05270.1"/>
    <property type="molecule type" value="Genomic_DNA"/>
</dbReference>
<accession>A0A8S5VF11</accession>
<protein>
    <submittedName>
        <fullName evidence="1">Uncharacterized protein</fullName>
    </submittedName>
</protein>
<reference evidence="1" key="1">
    <citation type="journal article" date="2021" name="Proc. Natl. Acad. Sci. U.S.A.">
        <title>A Catalog of Tens of Thousands of Viruses from Human Metagenomes Reveals Hidden Associations with Chronic Diseases.</title>
        <authorList>
            <person name="Tisza M.J."/>
            <person name="Buck C.B."/>
        </authorList>
    </citation>
    <scope>NUCLEOTIDE SEQUENCE</scope>
    <source>
        <strain evidence="1">Ctbxa26</strain>
    </source>
</reference>
<evidence type="ECO:0000313" key="1">
    <source>
        <dbReference type="EMBL" id="DAG05270.1"/>
    </source>
</evidence>
<proteinExistence type="predicted"/>
<sequence>MLTYLSWSQGGCHLPCDCTINCTLIWLYLAYIERMY</sequence>